<dbReference type="EMBL" id="CACVBM020001052">
    <property type="protein sequence ID" value="CAA7027265.1"/>
    <property type="molecule type" value="Genomic_DNA"/>
</dbReference>
<sequence length="107" mass="12220">MFRGIEDLIDAYNSEKLRLDILKEKQKRVEEAFLGSFERFRVVHRKAIQLRSELAEADAEVEKGEAETLEAGAASHEADPEMAASVQLLKDIGDAMIDKWEMDQRKL</sequence>
<evidence type="ECO:0000313" key="4">
    <source>
        <dbReference type="Proteomes" id="UP000467841"/>
    </source>
</evidence>
<reference evidence="3 4" key="1">
    <citation type="submission" date="2020-01" db="EMBL/GenBank/DDBJ databases">
        <authorList>
            <person name="Mishra B."/>
        </authorList>
    </citation>
    <scope>NUCLEOTIDE SEQUENCE [LARGE SCALE GENOMIC DNA]</scope>
</reference>
<evidence type="ECO:0000313" key="2">
    <source>
        <dbReference type="EMBL" id="CAA7027265.1"/>
    </source>
</evidence>
<keyword evidence="4" id="KW-1185">Reference proteome</keyword>
<proteinExistence type="predicted"/>
<organism evidence="3 4">
    <name type="scientific">Microthlaspi erraticum</name>
    <dbReference type="NCBI Taxonomy" id="1685480"/>
    <lineage>
        <taxon>Eukaryota</taxon>
        <taxon>Viridiplantae</taxon>
        <taxon>Streptophyta</taxon>
        <taxon>Embryophyta</taxon>
        <taxon>Tracheophyta</taxon>
        <taxon>Spermatophyta</taxon>
        <taxon>Magnoliopsida</taxon>
        <taxon>eudicotyledons</taxon>
        <taxon>Gunneridae</taxon>
        <taxon>Pentapetalae</taxon>
        <taxon>rosids</taxon>
        <taxon>malvids</taxon>
        <taxon>Brassicales</taxon>
        <taxon>Brassicaceae</taxon>
        <taxon>Coluteocarpeae</taxon>
        <taxon>Microthlaspi</taxon>
    </lineage>
</organism>
<accession>A0A6D2K7W3</accession>
<name>A0A6D2K7W3_9BRAS</name>
<protein>
    <submittedName>
        <fullName evidence="3">Uncharacterized protein</fullName>
    </submittedName>
</protein>
<feature type="region of interest" description="Disordered" evidence="1">
    <location>
        <begin position="61"/>
        <end position="80"/>
    </location>
</feature>
<dbReference type="AlphaFoldDB" id="A0A6D2K7W3"/>
<evidence type="ECO:0000256" key="1">
    <source>
        <dbReference type="SAM" id="MobiDB-lite"/>
    </source>
</evidence>
<dbReference type="EMBL" id="CACVBM020001384">
    <property type="protein sequence ID" value="CAA7047936.1"/>
    <property type="molecule type" value="Genomic_DNA"/>
</dbReference>
<gene>
    <name evidence="2" type="ORF">MERR_LOCUS14500</name>
    <name evidence="3" type="ORF">MERR_LOCUS35171</name>
</gene>
<evidence type="ECO:0000313" key="3">
    <source>
        <dbReference type="EMBL" id="CAA7047936.1"/>
    </source>
</evidence>
<dbReference type="Proteomes" id="UP000467841">
    <property type="component" value="Unassembled WGS sequence"/>
</dbReference>